<dbReference type="Proteomes" id="UP000637002">
    <property type="component" value="Unassembled WGS sequence"/>
</dbReference>
<dbReference type="Pfam" id="PF03466">
    <property type="entry name" value="LysR_substrate"/>
    <property type="match status" value="1"/>
</dbReference>
<dbReference type="GO" id="GO:0003677">
    <property type="term" value="F:DNA binding"/>
    <property type="evidence" value="ECO:0007669"/>
    <property type="project" value="UniProtKB-KW"/>
</dbReference>
<dbReference type="CDD" id="cd08421">
    <property type="entry name" value="PBP2_LTTR_like_1"/>
    <property type="match status" value="1"/>
</dbReference>
<evidence type="ECO:0000256" key="4">
    <source>
        <dbReference type="ARBA" id="ARBA00023163"/>
    </source>
</evidence>
<protein>
    <submittedName>
        <fullName evidence="6">LysR family transcriptional regulator</fullName>
    </submittedName>
</protein>
<comment type="caution">
    <text evidence="6">The sequence shown here is derived from an EMBL/GenBank/DDBJ whole genome shotgun (WGS) entry which is preliminary data.</text>
</comment>
<dbReference type="PANTHER" id="PTHR30419">
    <property type="entry name" value="HTH-TYPE TRANSCRIPTIONAL REGULATOR YBHD"/>
    <property type="match status" value="1"/>
</dbReference>
<evidence type="ECO:0000313" key="6">
    <source>
        <dbReference type="EMBL" id="GGC51298.1"/>
    </source>
</evidence>
<sequence>MRFDFTDLSLFRNVVEAGSITHGAERSHLALAAASTRIRHMEEALGAALLVRGRQGVTATQAGRTLLQHARTILAQADLLRDEMSSFAGGQAGQIRILSNTNALTEFLPEALSSFLASHPHVSIDLEERLSDEIVGLIAEGAAEIGIVAGTVDPGALETFPFRRDRFVLVVGAGHPLATRPLDAGGQPLAISFAEVLDHDFIGLDRASALQRFLAGKATRIGRPIRLRVQLRSFDGVCRLVECGVGVGIVPETSAERAAKTMAIAIVPLSDPWAERDLTITIRSLGGLLPYARQLVEHLRVHGPGGAAHDGIVQA</sequence>
<dbReference type="Gene3D" id="1.10.10.10">
    <property type="entry name" value="Winged helix-like DNA-binding domain superfamily/Winged helix DNA-binding domain"/>
    <property type="match status" value="1"/>
</dbReference>
<proteinExistence type="inferred from homology"/>
<reference evidence="6" key="2">
    <citation type="submission" date="2020-09" db="EMBL/GenBank/DDBJ databases">
        <authorList>
            <person name="Sun Q."/>
            <person name="Zhou Y."/>
        </authorList>
    </citation>
    <scope>NUCLEOTIDE SEQUENCE</scope>
    <source>
        <strain evidence="6">CGMCC 1.12919</strain>
    </source>
</reference>
<dbReference type="Pfam" id="PF00126">
    <property type="entry name" value="HTH_1"/>
    <property type="match status" value="1"/>
</dbReference>
<name>A0A916TZ64_9HYPH</name>
<evidence type="ECO:0000256" key="1">
    <source>
        <dbReference type="ARBA" id="ARBA00009437"/>
    </source>
</evidence>
<organism evidence="6 7">
    <name type="scientific">Chelatococcus reniformis</name>
    <dbReference type="NCBI Taxonomy" id="1494448"/>
    <lineage>
        <taxon>Bacteria</taxon>
        <taxon>Pseudomonadati</taxon>
        <taxon>Pseudomonadota</taxon>
        <taxon>Alphaproteobacteria</taxon>
        <taxon>Hyphomicrobiales</taxon>
        <taxon>Chelatococcaceae</taxon>
        <taxon>Chelatococcus</taxon>
    </lineage>
</organism>
<comment type="similarity">
    <text evidence="1">Belongs to the LysR transcriptional regulatory family.</text>
</comment>
<keyword evidence="2" id="KW-0805">Transcription regulation</keyword>
<gene>
    <name evidence="6" type="ORF">GCM10010994_08030</name>
</gene>
<evidence type="ECO:0000256" key="2">
    <source>
        <dbReference type="ARBA" id="ARBA00023015"/>
    </source>
</evidence>
<dbReference type="SUPFAM" id="SSF46785">
    <property type="entry name" value="Winged helix' DNA-binding domain"/>
    <property type="match status" value="1"/>
</dbReference>
<keyword evidence="3" id="KW-0238">DNA-binding</keyword>
<dbReference type="InterPro" id="IPR036390">
    <property type="entry name" value="WH_DNA-bd_sf"/>
</dbReference>
<keyword evidence="7" id="KW-1185">Reference proteome</keyword>
<dbReference type="Gene3D" id="3.40.190.290">
    <property type="match status" value="1"/>
</dbReference>
<dbReference type="InterPro" id="IPR000847">
    <property type="entry name" value="LysR_HTH_N"/>
</dbReference>
<dbReference type="InterPro" id="IPR050950">
    <property type="entry name" value="HTH-type_LysR_regulators"/>
</dbReference>
<evidence type="ECO:0000259" key="5">
    <source>
        <dbReference type="PROSITE" id="PS50931"/>
    </source>
</evidence>
<feature type="domain" description="HTH lysR-type" evidence="5">
    <location>
        <begin position="3"/>
        <end position="60"/>
    </location>
</feature>
<dbReference type="PANTHER" id="PTHR30419:SF2">
    <property type="entry name" value="LYSR FAMILY TRANSCRIPTIONAL REGULATOR"/>
    <property type="match status" value="1"/>
</dbReference>
<dbReference type="AlphaFoldDB" id="A0A916TZ64"/>
<dbReference type="RefSeq" id="WP_188607783.1">
    <property type="nucleotide sequence ID" value="NZ_BMGG01000001.1"/>
</dbReference>
<dbReference type="InterPro" id="IPR005119">
    <property type="entry name" value="LysR_subst-bd"/>
</dbReference>
<evidence type="ECO:0000313" key="7">
    <source>
        <dbReference type="Proteomes" id="UP000637002"/>
    </source>
</evidence>
<reference evidence="6" key="1">
    <citation type="journal article" date="2014" name="Int. J. Syst. Evol. Microbiol.">
        <title>Complete genome sequence of Corynebacterium casei LMG S-19264T (=DSM 44701T), isolated from a smear-ripened cheese.</title>
        <authorList>
            <consortium name="US DOE Joint Genome Institute (JGI-PGF)"/>
            <person name="Walter F."/>
            <person name="Albersmeier A."/>
            <person name="Kalinowski J."/>
            <person name="Ruckert C."/>
        </authorList>
    </citation>
    <scope>NUCLEOTIDE SEQUENCE</scope>
    <source>
        <strain evidence="6">CGMCC 1.12919</strain>
    </source>
</reference>
<dbReference type="GO" id="GO:0003700">
    <property type="term" value="F:DNA-binding transcription factor activity"/>
    <property type="evidence" value="ECO:0007669"/>
    <property type="project" value="InterPro"/>
</dbReference>
<evidence type="ECO:0000256" key="3">
    <source>
        <dbReference type="ARBA" id="ARBA00023125"/>
    </source>
</evidence>
<dbReference type="GO" id="GO:0005829">
    <property type="term" value="C:cytosol"/>
    <property type="evidence" value="ECO:0007669"/>
    <property type="project" value="TreeGrafter"/>
</dbReference>
<dbReference type="SUPFAM" id="SSF53850">
    <property type="entry name" value="Periplasmic binding protein-like II"/>
    <property type="match status" value="1"/>
</dbReference>
<dbReference type="EMBL" id="BMGG01000001">
    <property type="protein sequence ID" value="GGC51298.1"/>
    <property type="molecule type" value="Genomic_DNA"/>
</dbReference>
<dbReference type="InterPro" id="IPR036388">
    <property type="entry name" value="WH-like_DNA-bd_sf"/>
</dbReference>
<keyword evidence="4" id="KW-0804">Transcription</keyword>
<accession>A0A916TZ64</accession>
<dbReference type="PROSITE" id="PS50931">
    <property type="entry name" value="HTH_LYSR"/>
    <property type="match status" value="1"/>
</dbReference>